<dbReference type="Gene3D" id="3.40.50.1820">
    <property type="entry name" value="alpha/beta hydrolase"/>
    <property type="match status" value="1"/>
</dbReference>
<protein>
    <submittedName>
        <fullName evidence="3">Alpha/beta hydrolase fold domain-containing protein</fullName>
    </submittedName>
</protein>
<dbReference type="InterPro" id="IPR050300">
    <property type="entry name" value="GDXG_lipolytic_enzyme"/>
</dbReference>
<feature type="domain" description="Alpha/beta hydrolase fold-3" evidence="2">
    <location>
        <begin position="73"/>
        <end position="276"/>
    </location>
</feature>
<dbReference type="InterPro" id="IPR029058">
    <property type="entry name" value="AB_hydrolase_fold"/>
</dbReference>
<keyword evidence="4" id="KW-1185">Reference proteome</keyword>
<dbReference type="SUPFAM" id="SSF53474">
    <property type="entry name" value="alpha/beta-Hydrolases"/>
    <property type="match status" value="1"/>
</dbReference>
<evidence type="ECO:0000256" key="1">
    <source>
        <dbReference type="ARBA" id="ARBA00022801"/>
    </source>
</evidence>
<dbReference type="Proteomes" id="UP000505377">
    <property type="component" value="Chromosome"/>
</dbReference>
<dbReference type="PANTHER" id="PTHR48081">
    <property type="entry name" value="AB HYDROLASE SUPERFAMILY PROTEIN C4A8.06C"/>
    <property type="match status" value="1"/>
</dbReference>
<dbReference type="PANTHER" id="PTHR48081:SF8">
    <property type="entry name" value="ALPHA_BETA HYDROLASE FOLD-3 DOMAIN-CONTAINING PROTEIN-RELATED"/>
    <property type="match status" value="1"/>
</dbReference>
<evidence type="ECO:0000313" key="3">
    <source>
        <dbReference type="EMBL" id="QJY49346.1"/>
    </source>
</evidence>
<organism evidence="3 4">
    <name type="scientific">Pseudonocardia broussonetiae</name>
    <dbReference type="NCBI Taxonomy" id="2736640"/>
    <lineage>
        <taxon>Bacteria</taxon>
        <taxon>Bacillati</taxon>
        <taxon>Actinomycetota</taxon>
        <taxon>Actinomycetes</taxon>
        <taxon>Pseudonocardiales</taxon>
        <taxon>Pseudonocardiaceae</taxon>
        <taxon>Pseudonocardia</taxon>
    </lineage>
</organism>
<evidence type="ECO:0000259" key="2">
    <source>
        <dbReference type="Pfam" id="PF07859"/>
    </source>
</evidence>
<dbReference type="EMBL" id="CP053564">
    <property type="protein sequence ID" value="QJY49346.1"/>
    <property type="molecule type" value="Genomic_DNA"/>
</dbReference>
<keyword evidence="1 3" id="KW-0378">Hydrolase</keyword>
<accession>A0A6M6JQ11</accession>
<gene>
    <name evidence="3" type="ORF">HOP40_29310</name>
</gene>
<name>A0A6M6JQ11_9PSEU</name>
<reference evidence="3 4" key="1">
    <citation type="submission" date="2020-05" db="EMBL/GenBank/DDBJ databases">
        <authorList>
            <person name="Mo P."/>
        </authorList>
    </citation>
    <scope>NUCLEOTIDE SEQUENCE [LARGE SCALE GENOMIC DNA]</scope>
    <source>
        <strain evidence="3 4">Gen01</strain>
    </source>
</reference>
<dbReference type="InterPro" id="IPR013094">
    <property type="entry name" value="AB_hydrolase_3"/>
</dbReference>
<dbReference type="GO" id="GO:0016787">
    <property type="term" value="F:hydrolase activity"/>
    <property type="evidence" value="ECO:0007669"/>
    <property type="project" value="UniProtKB-KW"/>
</dbReference>
<dbReference type="Pfam" id="PF07859">
    <property type="entry name" value="Abhydrolase_3"/>
    <property type="match status" value="1"/>
</dbReference>
<proteinExistence type="predicted"/>
<sequence>MGSPEATRFAEFLESLSARIGASDQGLGTVRDICESLHLAGAEPEGVTYAEVDANGVPAMWAVPEGAGTEHALVHFHMGGTVVASMHSDRKAAGHIARAAGMRSLVVDFRRSPENPYPAQVDDAVAAFDWLVSQGYAPSRIGSVGHSVGGFLAVMLALTLRDRGSEQPGAIVSISPWCDLEIAHEDITGKADTDKLLTKELLELFRQCWLGGTDVSFTDPRVSLLHADLAGLAPTSLHWGESEILAGEAVLFGKRLVDAGVDARISPLAEGQHSFVIAGGRVPEIDEEIAGMGTWLREKLGAA</sequence>
<evidence type="ECO:0000313" key="4">
    <source>
        <dbReference type="Proteomes" id="UP000505377"/>
    </source>
</evidence>
<dbReference type="RefSeq" id="WP_172164873.1">
    <property type="nucleotide sequence ID" value="NZ_CP053564.1"/>
</dbReference>
<dbReference type="KEGG" id="pbro:HOP40_29310"/>
<dbReference type="AlphaFoldDB" id="A0A6M6JQ11"/>